<dbReference type="FunFam" id="1.25.40.10:FF:000090">
    <property type="entry name" value="Pentatricopeptide repeat-containing protein, chloroplastic"/>
    <property type="match status" value="1"/>
</dbReference>
<dbReference type="Proteomes" id="UP001141806">
    <property type="component" value="Unassembled WGS sequence"/>
</dbReference>
<dbReference type="InterPro" id="IPR011990">
    <property type="entry name" value="TPR-like_helical_dom_sf"/>
</dbReference>
<dbReference type="GO" id="GO:0003723">
    <property type="term" value="F:RNA binding"/>
    <property type="evidence" value="ECO:0007669"/>
    <property type="project" value="InterPro"/>
</dbReference>
<feature type="repeat" description="PPR" evidence="2">
    <location>
        <begin position="276"/>
        <end position="310"/>
    </location>
</feature>
<gene>
    <name evidence="3" type="ORF">NE237_016140</name>
</gene>
<comment type="caution">
    <text evidence="3">The sequence shown here is derived from an EMBL/GenBank/DDBJ whole genome shotgun (WGS) entry which is preliminary data.</text>
</comment>
<evidence type="ECO:0000313" key="4">
    <source>
        <dbReference type="Proteomes" id="UP001141806"/>
    </source>
</evidence>
<feature type="repeat" description="PPR" evidence="2">
    <location>
        <begin position="245"/>
        <end position="275"/>
    </location>
</feature>
<accession>A0A9Q0KFE1</accession>
<reference evidence="3" key="1">
    <citation type="journal article" date="2023" name="Plant J.">
        <title>The genome of the king protea, Protea cynaroides.</title>
        <authorList>
            <person name="Chang J."/>
            <person name="Duong T.A."/>
            <person name="Schoeman C."/>
            <person name="Ma X."/>
            <person name="Roodt D."/>
            <person name="Barker N."/>
            <person name="Li Z."/>
            <person name="Van de Peer Y."/>
            <person name="Mizrachi E."/>
        </authorList>
    </citation>
    <scope>NUCLEOTIDE SEQUENCE</scope>
    <source>
        <tissue evidence="3">Young leaves</tissue>
    </source>
</reference>
<dbReference type="PANTHER" id="PTHR47926:SF457">
    <property type="entry name" value="PENTACOTRIPEPTIDE-REPEAT REGION OF PRORP DOMAIN-CONTAINING PROTEIN"/>
    <property type="match status" value="1"/>
</dbReference>
<dbReference type="Pfam" id="PF01535">
    <property type="entry name" value="PPR"/>
    <property type="match status" value="5"/>
</dbReference>
<organism evidence="3 4">
    <name type="scientific">Protea cynaroides</name>
    <dbReference type="NCBI Taxonomy" id="273540"/>
    <lineage>
        <taxon>Eukaryota</taxon>
        <taxon>Viridiplantae</taxon>
        <taxon>Streptophyta</taxon>
        <taxon>Embryophyta</taxon>
        <taxon>Tracheophyta</taxon>
        <taxon>Spermatophyta</taxon>
        <taxon>Magnoliopsida</taxon>
        <taxon>Proteales</taxon>
        <taxon>Proteaceae</taxon>
        <taxon>Protea</taxon>
    </lineage>
</organism>
<evidence type="ECO:0000256" key="2">
    <source>
        <dbReference type="PROSITE-ProRule" id="PRU00708"/>
    </source>
</evidence>
<dbReference type="InterPro" id="IPR002885">
    <property type="entry name" value="PPR_rpt"/>
</dbReference>
<dbReference type="OrthoDB" id="185373at2759"/>
<dbReference type="NCBIfam" id="TIGR00756">
    <property type="entry name" value="PPR"/>
    <property type="match status" value="7"/>
</dbReference>
<protein>
    <recommendedName>
        <fullName evidence="5">Chlororespiratory reduction 4</fullName>
    </recommendedName>
</protein>
<proteinExistence type="predicted"/>
<dbReference type="InterPro" id="IPR046848">
    <property type="entry name" value="E_motif"/>
</dbReference>
<name>A0A9Q0KFE1_9MAGN</name>
<dbReference type="Pfam" id="PF13041">
    <property type="entry name" value="PPR_2"/>
    <property type="match status" value="1"/>
</dbReference>
<dbReference type="PANTHER" id="PTHR47926">
    <property type="entry name" value="PENTATRICOPEPTIDE REPEAT-CONTAINING PROTEIN"/>
    <property type="match status" value="1"/>
</dbReference>
<dbReference type="Pfam" id="PF20431">
    <property type="entry name" value="E_motif"/>
    <property type="match status" value="1"/>
</dbReference>
<dbReference type="EMBL" id="JAMYWD010000006">
    <property type="protein sequence ID" value="KAJ4969439.1"/>
    <property type="molecule type" value="Genomic_DNA"/>
</dbReference>
<dbReference type="PROSITE" id="PS51375">
    <property type="entry name" value="PPR"/>
    <property type="match status" value="4"/>
</dbReference>
<feature type="repeat" description="PPR" evidence="2">
    <location>
        <begin position="177"/>
        <end position="211"/>
    </location>
</feature>
<evidence type="ECO:0000313" key="3">
    <source>
        <dbReference type="EMBL" id="KAJ4969439.1"/>
    </source>
</evidence>
<dbReference type="Gene3D" id="1.25.40.10">
    <property type="entry name" value="Tetratricopeptide repeat domain"/>
    <property type="match status" value="3"/>
</dbReference>
<keyword evidence="1" id="KW-0677">Repeat</keyword>
<dbReference type="SUPFAM" id="SSF48452">
    <property type="entry name" value="TPR-like"/>
    <property type="match status" value="1"/>
</dbReference>
<evidence type="ECO:0000256" key="1">
    <source>
        <dbReference type="ARBA" id="ARBA00022737"/>
    </source>
</evidence>
<evidence type="ECO:0008006" key="5">
    <source>
        <dbReference type="Google" id="ProtNLM"/>
    </source>
</evidence>
<dbReference type="GO" id="GO:0009451">
    <property type="term" value="P:RNA modification"/>
    <property type="evidence" value="ECO:0007669"/>
    <property type="project" value="InterPro"/>
</dbReference>
<dbReference type="AlphaFoldDB" id="A0A9Q0KFE1"/>
<keyword evidence="4" id="KW-1185">Reference proteome</keyword>
<feature type="repeat" description="PPR" evidence="2">
    <location>
        <begin position="380"/>
        <end position="414"/>
    </location>
</feature>
<dbReference type="InterPro" id="IPR046960">
    <property type="entry name" value="PPR_At4g14850-like_plant"/>
</dbReference>
<sequence>MMEEDRIIRLVSQSKDARQLKKIHAHLVVNGQSQNNFLITKLVRVFTAFSDLRHARAAIDSVHNPNIYLWTAMIRGYSQQSTSQSCCREAVVMYAQMHRRIGSAVVGNQALTFALSSVLKACTSLMALKLGMQIHGNVVKYGCDEEILIQTPLIDFYAKCGLVEDARQLFDRMTVRDIQAWNTMIAGYAMSGNMDAARSLFQEMPERNLFTWEVMVTGYANVGRMDYAKEIFDDLNSCQWEMNVNAVIYTAMIIGYSKCGDIVAARSLFDGMVERDTASWNAMISAYSKVGLFDESLDLFRLMLKMGRDVEPNHTTIASVVTACAQLGSIELAQWIKDYIDSRGSELLNSHTVTALIDMHAKCGDPDMAYKVFKSWKDKDLVCYSSMISVFGMHGRGMEALKIFSQMKEDGLKPDSVCFIVVLSACSHAGFVDEGCQYFKSMQNDYSISPTADHYMCLVDMLGRAGRISEAYRIIVDVMPLVKPHGGVWGALLSACRVYHNVEVGEVAGKHLLEIEPNNAGNYVLLSNIYAKAQMWDEVAKVRALMKERGIKKPPAASWIEVNGKTHKFLTRDVQDHGMEMIMQVLALELKAQGYLPGMESED</sequence>